<accession>A0A5K1J5M0</accession>
<dbReference type="AlphaFoldDB" id="A0A5K1J5M0"/>
<dbReference type="RefSeq" id="WP_156063671.1">
    <property type="nucleotide sequence ID" value="NZ_CABWIH010000039.1"/>
</dbReference>
<protein>
    <submittedName>
        <fullName evidence="2">Uncharacterized protein</fullName>
    </submittedName>
</protein>
<sequence>MADFIAFVKGIVAKIKFAFFFLPNWCAAHHLKFLAWPVFCLQIVVLGIAFISLFAFLHNNGFVDGQTFAFAELAGAFAAGVGVIGMLGGGNDGR</sequence>
<dbReference type="Proteomes" id="UP000330807">
    <property type="component" value="Unassembled WGS sequence"/>
</dbReference>
<feature type="transmembrane region" description="Helical" evidence="1">
    <location>
        <begin position="6"/>
        <end position="26"/>
    </location>
</feature>
<evidence type="ECO:0000313" key="2">
    <source>
        <dbReference type="EMBL" id="VWL98244.1"/>
    </source>
</evidence>
<keyword evidence="1" id="KW-1133">Transmembrane helix</keyword>
<gene>
    <name evidence="2" type="ORF">LMKDKBCB_01945</name>
</gene>
<evidence type="ECO:0000256" key="1">
    <source>
        <dbReference type="SAM" id="Phobius"/>
    </source>
</evidence>
<feature type="transmembrane region" description="Helical" evidence="1">
    <location>
        <begin position="33"/>
        <end position="56"/>
    </location>
</feature>
<proteinExistence type="predicted"/>
<organism evidence="2 3">
    <name type="scientific">Collinsella aerofaciens</name>
    <dbReference type="NCBI Taxonomy" id="74426"/>
    <lineage>
        <taxon>Bacteria</taxon>
        <taxon>Bacillati</taxon>
        <taxon>Actinomycetota</taxon>
        <taxon>Coriobacteriia</taxon>
        <taxon>Coriobacteriales</taxon>
        <taxon>Coriobacteriaceae</taxon>
        <taxon>Collinsella</taxon>
    </lineage>
</organism>
<evidence type="ECO:0000313" key="3">
    <source>
        <dbReference type="Proteomes" id="UP000330807"/>
    </source>
</evidence>
<keyword evidence="1" id="KW-0812">Transmembrane</keyword>
<dbReference type="EMBL" id="CABWIH010000039">
    <property type="protein sequence ID" value="VWL98244.1"/>
    <property type="molecule type" value="Genomic_DNA"/>
</dbReference>
<keyword evidence="1" id="KW-0472">Membrane</keyword>
<feature type="transmembrane region" description="Helical" evidence="1">
    <location>
        <begin position="68"/>
        <end position="88"/>
    </location>
</feature>
<reference evidence="2 3" key="1">
    <citation type="submission" date="2019-10" db="EMBL/GenBank/DDBJ databases">
        <authorList>
            <person name="Wolf R A."/>
        </authorList>
    </citation>
    <scope>NUCLEOTIDE SEQUENCE [LARGE SCALE GENOMIC DNA]</scope>
    <source>
        <strain evidence="2">Collinsella_aerofaciens_AK_138A</strain>
    </source>
</reference>
<name>A0A5K1J5M0_9ACTN</name>